<accession>A0A9W8E416</accession>
<feature type="region of interest" description="Disordered" evidence="1">
    <location>
        <begin position="28"/>
        <end position="49"/>
    </location>
</feature>
<dbReference type="AlphaFoldDB" id="A0A9W8E416"/>
<protein>
    <submittedName>
        <fullName evidence="2">Uncharacterized protein</fullName>
    </submittedName>
</protein>
<feature type="region of interest" description="Disordered" evidence="1">
    <location>
        <begin position="207"/>
        <end position="235"/>
    </location>
</feature>
<gene>
    <name evidence="2" type="ORF">IWQ62_006152</name>
</gene>
<name>A0A9W8E416_9FUNG</name>
<sequence length="235" mass="24935">MDQSTDKFAEFSQPQSFLAQALGSSTAATMSSQFQQNSSSETSSDPVVPLPLDATLAMAGLSNVTNPEGTWLTSLPQNVTLDNLMTQTLMPLGLPIQNPIAQESQTPADAWNPAWTNTAWFTSTSTVNSAFENTINTNTTSEQSVPAQDTNLGPLSQWATGGWTMPTTNQVGNPLGSTAQLDTSTLGVGMLGGFQLQEIRLPQLDTIEGITSAPHPRTRRRKADSSAPNGQPPAQ</sequence>
<evidence type="ECO:0000313" key="2">
    <source>
        <dbReference type="EMBL" id="KAJ1952760.1"/>
    </source>
</evidence>
<evidence type="ECO:0000256" key="1">
    <source>
        <dbReference type="SAM" id="MobiDB-lite"/>
    </source>
</evidence>
<proteinExistence type="predicted"/>
<feature type="compositionally biased region" description="Polar residues" evidence="1">
    <location>
        <begin position="28"/>
        <end position="45"/>
    </location>
</feature>
<dbReference type="Proteomes" id="UP001150925">
    <property type="component" value="Unassembled WGS sequence"/>
</dbReference>
<reference evidence="2" key="1">
    <citation type="submission" date="2022-07" db="EMBL/GenBank/DDBJ databases">
        <title>Phylogenomic reconstructions and comparative analyses of Kickxellomycotina fungi.</title>
        <authorList>
            <person name="Reynolds N.K."/>
            <person name="Stajich J.E."/>
            <person name="Barry K."/>
            <person name="Grigoriev I.V."/>
            <person name="Crous P."/>
            <person name="Smith M.E."/>
        </authorList>
    </citation>
    <scope>NUCLEOTIDE SEQUENCE</scope>
    <source>
        <strain evidence="2">RSA 1196</strain>
    </source>
</reference>
<comment type="caution">
    <text evidence="2">The sequence shown here is derived from an EMBL/GenBank/DDBJ whole genome shotgun (WGS) entry which is preliminary data.</text>
</comment>
<organism evidence="2 3">
    <name type="scientific">Dispira parvispora</name>
    <dbReference type="NCBI Taxonomy" id="1520584"/>
    <lineage>
        <taxon>Eukaryota</taxon>
        <taxon>Fungi</taxon>
        <taxon>Fungi incertae sedis</taxon>
        <taxon>Zoopagomycota</taxon>
        <taxon>Kickxellomycotina</taxon>
        <taxon>Dimargaritomycetes</taxon>
        <taxon>Dimargaritales</taxon>
        <taxon>Dimargaritaceae</taxon>
        <taxon>Dispira</taxon>
    </lineage>
</organism>
<feature type="non-terminal residue" evidence="2">
    <location>
        <position position="235"/>
    </location>
</feature>
<evidence type="ECO:0000313" key="3">
    <source>
        <dbReference type="Proteomes" id="UP001150925"/>
    </source>
</evidence>
<keyword evidence="3" id="KW-1185">Reference proteome</keyword>
<dbReference type="EMBL" id="JANBPY010003090">
    <property type="protein sequence ID" value="KAJ1952760.1"/>
    <property type="molecule type" value="Genomic_DNA"/>
</dbReference>
<dbReference type="OrthoDB" id="10436741at2759"/>